<protein>
    <submittedName>
        <fullName evidence="10">Membrane protein</fullName>
    </submittedName>
</protein>
<reference evidence="10 11" key="1">
    <citation type="submission" date="2023-04" db="EMBL/GenBank/DDBJ databases">
        <title>Draft genome sequence of acteroides sedimenti strain YN3PY1.</title>
        <authorList>
            <person name="Yoshida N."/>
        </authorList>
    </citation>
    <scope>NUCLEOTIDE SEQUENCE [LARGE SCALE GENOMIC DNA]</scope>
    <source>
        <strain evidence="10 11">YN3PY1</strain>
    </source>
</reference>
<feature type="domain" description="Threonine/Serine exporter ThrE" evidence="9">
    <location>
        <begin position="14"/>
        <end position="153"/>
    </location>
</feature>
<evidence type="ECO:0000256" key="2">
    <source>
        <dbReference type="ARBA" id="ARBA00022475"/>
    </source>
</evidence>
<feature type="transmembrane region" description="Helical" evidence="8">
    <location>
        <begin position="34"/>
        <end position="52"/>
    </location>
</feature>
<dbReference type="InterPro" id="IPR024528">
    <property type="entry name" value="ThrE_2"/>
</dbReference>
<accession>A0ABM8IE05</accession>
<evidence type="ECO:0000256" key="6">
    <source>
        <dbReference type="ARBA" id="ARBA00023136"/>
    </source>
</evidence>
<proteinExistence type="inferred from homology"/>
<evidence type="ECO:0000313" key="11">
    <source>
        <dbReference type="Proteomes" id="UP001496674"/>
    </source>
</evidence>
<evidence type="ECO:0000256" key="5">
    <source>
        <dbReference type="ARBA" id="ARBA00022989"/>
    </source>
</evidence>
<keyword evidence="4 8" id="KW-0812">Transmembrane</keyword>
<dbReference type="Proteomes" id="UP001496674">
    <property type="component" value="Chromosome"/>
</dbReference>
<feature type="transmembrane region" description="Helical" evidence="8">
    <location>
        <begin position="134"/>
        <end position="154"/>
    </location>
</feature>
<name>A0ABM8IE05_9BACE</name>
<evidence type="ECO:0000313" key="10">
    <source>
        <dbReference type="EMBL" id="BEG98534.1"/>
    </source>
</evidence>
<evidence type="ECO:0000256" key="4">
    <source>
        <dbReference type="ARBA" id="ARBA00022692"/>
    </source>
</evidence>
<sequence>MMNNNFLEAILFDGFFAAIAAIGFSVISNPPRKAIFVSALLAAIGHGLRYFLLHSTNIDIASASFIAAFAIGMLSILFAKKIHCPAEVFSFPSLLPMIPGMYAYKTVLALVKFIQCKDNEMSVNIIVNIFRNGATTIFILFALVVGVAVPMFIFHKQSFAVTRILKLVQKDKKA</sequence>
<keyword evidence="5 8" id="KW-1133">Transmembrane helix</keyword>
<keyword evidence="3" id="KW-0997">Cell inner membrane</keyword>
<keyword evidence="11" id="KW-1185">Reference proteome</keyword>
<dbReference type="EMBL" id="AP028055">
    <property type="protein sequence ID" value="BEG98534.1"/>
    <property type="molecule type" value="Genomic_DNA"/>
</dbReference>
<comment type="subcellular location">
    <subcellularLocation>
        <location evidence="1">Cell membrane</location>
        <topology evidence="1">Multi-pass membrane protein</topology>
    </subcellularLocation>
</comment>
<evidence type="ECO:0000256" key="1">
    <source>
        <dbReference type="ARBA" id="ARBA00004651"/>
    </source>
</evidence>
<evidence type="ECO:0000256" key="7">
    <source>
        <dbReference type="ARBA" id="ARBA00034125"/>
    </source>
</evidence>
<feature type="transmembrane region" description="Helical" evidence="8">
    <location>
        <begin position="58"/>
        <end position="79"/>
    </location>
</feature>
<keyword evidence="2" id="KW-1003">Cell membrane</keyword>
<dbReference type="RefSeq" id="WP_353333537.1">
    <property type="nucleotide sequence ID" value="NZ_AP028055.1"/>
</dbReference>
<keyword evidence="6 8" id="KW-0472">Membrane</keyword>
<evidence type="ECO:0000256" key="8">
    <source>
        <dbReference type="SAM" id="Phobius"/>
    </source>
</evidence>
<feature type="transmembrane region" description="Helical" evidence="8">
    <location>
        <begin position="6"/>
        <end position="27"/>
    </location>
</feature>
<feature type="transmembrane region" description="Helical" evidence="8">
    <location>
        <begin position="91"/>
        <end position="114"/>
    </location>
</feature>
<comment type="similarity">
    <text evidence="7">Belongs to the ThrE exporter (TC 2.A.79) family.</text>
</comment>
<evidence type="ECO:0000256" key="3">
    <source>
        <dbReference type="ARBA" id="ARBA00022519"/>
    </source>
</evidence>
<dbReference type="PANTHER" id="PTHR34390">
    <property type="entry name" value="UPF0442 PROTEIN YJJB-RELATED"/>
    <property type="match status" value="1"/>
</dbReference>
<dbReference type="Pfam" id="PF12821">
    <property type="entry name" value="ThrE_2"/>
    <property type="match status" value="1"/>
</dbReference>
<gene>
    <name evidence="10" type="ORF">BSYN_07990</name>
</gene>
<dbReference type="PANTHER" id="PTHR34390:SF1">
    <property type="entry name" value="SUCCINATE TRANSPORTER SUBUNIT YJJB-RELATED"/>
    <property type="match status" value="1"/>
</dbReference>
<dbReference type="InterPro" id="IPR050539">
    <property type="entry name" value="ThrE_Dicarb/AminoAcid_Exp"/>
</dbReference>
<evidence type="ECO:0000259" key="9">
    <source>
        <dbReference type="Pfam" id="PF12821"/>
    </source>
</evidence>
<organism evidence="10 11">
    <name type="scientific">Bacteroides sedimenti</name>
    <dbReference type="NCBI Taxonomy" id="2136147"/>
    <lineage>
        <taxon>Bacteria</taxon>
        <taxon>Pseudomonadati</taxon>
        <taxon>Bacteroidota</taxon>
        <taxon>Bacteroidia</taxon>
        <taxon>Bacteroidales</taxon>
        <taxon>Bacteroidaceae</taxon>
        <taxon>Bacteroides</taxon>
    </lineage>
</organism>